<dbReference type="Pfam" id="PF12833">
    <property type="entry name" value="HTH_18"/>
    <property type="match status" value="1"/>
</dbReference>
<dbReference type="SUPFAM" id="SSF46689">
    <property type="entry name" value="Homeodomain-like"/>
    <property type="match status" value="2"/>
</dbReference>
<name>C0G750_9HYPH</name>
<accession>C0G750</accession>
<reference evidence="7 8" key="1">
    <citation type="submission" date="2009-03" db="EMBL/GenBank/DDBJ databases">
        <authorList>
            <person name="Setubal J.C."/>
            <person name="Boyle S."/>
            <person name="Crasta O.R."/>
            <person name="Gillespie J.J."/>
            <person name="Kenyon R.W."/>
            <person name="Lu J."/>
            <person name="Mane S."/>
            <person name="Nagrani S."/>
            <person name="Shallom J.M."/>
            <person name="Shallom S."/>
            <person name="Shukla M."/>
            <person name="Snyder E.E."/>
            <person name="Sobral B.W."/>
            <person name="Wattam A.R."/>
            <person name="Will R."/>
            <person name="Williams K."/>
            <person name="Yoo H."/>
            <person name="Bruce D.H."/>
            <person name="Detter C."/>
            <person name="Munk C."/>
            <person name="Brettin T.S."/>
            <person name="Ficht T."/>
        </authorList>
    </citation>
    <scope>NUCLEOTIDE SEQUENCE [LARGE SCALE GENOMIC DNA]</scope>
    <source>
        <strain evidence="7 8">Cudo</strain>
    </source>
</reference>
<keyword evidence="2" id="KW-0238">DNA-binding</keyword>
<dbReference type="PROSITE" id="PS01124">
    <property type="entry name" value="HTH_ARAC_FAMILY_2"/>
    <property type="match status" value="1"/>
</dbReference>
<keyword evidence="5" id="KW-1133">Transmembrane helix</keyword>
<evidence type="ECO:0000256" key="2">
    <source>
        <dbReference type="ARBA" id="ARBA00023125"/>
    </source>
</evidence>
<keyword evidence="3" id="KW-0804">Transcription</keyword>
<comment type="caution">
    <text evidence="7">The sequence shown here is derived from an EMBL/GenBank/DDBJ whole genome shotgun (WGS) entry which is preliminary data.</text>
</comment>
<dbReference type="Gene3D" id="3.40.50.880">
    <property type="match status" value="1"/>
</dbReference>
<dbReference type="PANTHER" id="PTHR43130:SF3">
    <property type="entry name" value="HTH-TYPE TRANSCRIPTIONAL REGULATOR RV1931C"/>
    <property type="match status" value="1"/>
</dbReference>
<keyword evidence="1" id="KW-0805">Transcription regulation</keyword>
<proteinExistence type="predicted"/>
<feature type="region of interest" description="Disordered" evidence="4">
    <location>
        <begin position="49"/>
        <end position="74"/>
    </location>
</feature>
<gene>
    <name evidence="7" type="ORF">BCETI_3000613</name>
</gene>
<dbReference type="Gene3D" id="1.10.10.60">
    <property type="entry name" value="Homeodomain-like"/>
    <property type="match status" value="1"/>
</dbReference>
<dbReference type="AlphaFoldDB" id="C0G750"/>
<keyword evidence="5" id="KW-0472">Membrane</keyword>
<dbReference type="CDD" id="cd03136">
    <property type="entry name" value="GATase1_AraC_ArgR_like"/>
    <property type="match status" value="1"/>
</dbReference>
<dbReference type="InterPro" id="IPR009057">
    <property type="entry name" value="Homeodomain-like_sf"/>
</dbReference>
<evidence type="ECO:0000313" key="8">
    <source>
        <dbReference type="Proteomes" id="UP000003678"/>
    </source>
</evidence>
<dbReference type="PRINTS" id="PR00032">
    <property type="entry name" value="HTHARAC"/>
</dbReference>
<keyword evidence="5" id="KW-0812">Transmembrane</keyword>
<dbReference type="InterPro" id="IPR002818">
    <property type="entry name" value="DJ-1/PfpI"/>
</dbReference>
<dbReference type="Proteomes" id="UP000003678">
    <property type="component" value="Unassembled WGS sequence"/>
</dbReference>
<dbReference type="PANTHER" id="PTHR43130">
    <property type="entry name" value="ARAC-FAMILY TRANSCRIPTIONAL REGULATOR"/>
    <property type="match status" value="1"/>
</dbReference>
<dbReference type="InterPro" id="IPR029062">
    <property type="entry name" value="Class_I_gatase-like"/>
</dbReference>
<dbReference type="InterPro" id="IPR018060">
    <property type="entry name" value="HTH_AraC"/>
</dbReference>
<dbReference type="InterPro" id="IPR018062">
    <property type="entry name" value="HTH_AraC-typ_CS"/>
</dbReference>
<dbReference type="GO" id="GO:0003700">
    <property type="term" value="F:DNA-binding transcription factor activity"/>
    <property type="evidence" value="ECO:0007669"/>
    <property type="project" value="InterPro"/>
</dbReference>
<evidence type="ECO:0000259" key="6">
    <source>
        <dbReference type="PROSITE" id="PS01124"/>
    </source>
</evidence>
<evidence type="ECO:0000256" key="3">
    <source>
        <dbReference type="ARBA" id="ARBA00023163"/>
    </source>
</evidence>
<organism evidence="7 8">
    <name type="scientific">Brucella ceti str. Cudo</name>
    <dbReference type="NCBI Taxonomy" id="595497"/>
    <lineage>
        <taxon>Bacteria</taxon>
        <taxon>Pseudomonadati</taxon>
        <taxon>Pseudomonadota</taxon>
        <taxon>Alphaproteobacteria</taxon>
        <taxon>Hyphomicrobiales</taxon>
        <taxon>Brucellaceae</taxon>
        <taxon>Brucella/Ochrobactrum group</taxon>
        <taxon>Brucella</taxon>
    </lineage>
</organism>
<dbReference type="SMART" id="SM00342">
    <property type="entry name" value="HTH_ARAC"/>
    <property type="match status" value="1"/>
</dbReference>
<dbReference type="GO" id="GO:0043565">
    <property type="term" value="F:sequence-specific DNA binding"/>
    <property type="evidence" value="ECO:0007669"/>
    <property type="project" value="InterPro"/>
</dbReference>
<evidence type="ECO:0000256" key="4">
    <source>
        <dbReference type="SAM" id="MobiDB-lite"/>
    </source>
</evidence>
<evidence type="ECO:0000313" key="7">
    <source>
        <dbReference type="EMBL" id="EEH14834.1"/>
    </source>
</evidence>
<protein>
    <submittedName>
        <fullName evidence="7">Transcriptional regulator, ARAC family protein</fullName>
    </submittedName>
</protein>
<evidence type="ECO:0000256" key="1">
    <source>
        <dbReference type="ARBA" id="ARBA00023015"/>
    </source>
</evidence>
<feature type="domain" description="HTH araC/xylS-type" evidence="6">
    <location>
        <begin position="328"/>
        <end position="426"/>
    </location>
</feature>
<sequence>MTPTPEGRIATRPQFPDMKIPFYGRHLAALCNLCVLCLNTTLSCLRHRPPPENPGRHSRMAGQETTGNRDGNFARCRDGDTKLKTASGTAVQAFTNGIDRAMNQNSLVKRSIVFFLVPNFSMIAFATAIEPLRIANRMLGYDAYQWRLTSVDGKPVTASNGVECAVNASLEDERRYLQREQRPSMVFVCSGVHVEEFRNKSVFAWLREEYNRGVAVGGLCIGAHILAAAGLLSGRRCAIHWENLPGFSEAFPKAEVYADLFEVDSNLYTCAGGTASLDMMLKLIGDDFDANLVNKICEQALTDRVRSPQDRQRLPLRARLGIQNSKVLTIIEMMEANLSEPQALINVAHTIGLSRRQVERLFRQEMGRSPARYYLEIRLDRARHLLLQSSMPVVEVAVACGFVSASHFSKCYRELYGRSPQQERAERKILVAA</sequence>
<dbReference type="SUPFAM" id="SSF52317">
    <property type="entry name" value="Class I glutamine amidotransferase-like"/>
    <property type="match status" value="1"/>
</dbReference>
<dbReference type="InterPro" id="IPR020449">
    <property type="entry name" value="Tscrpt_reg_AraC-type_HTH"/>
</dbReference>
<feature type="transmembrane region" description="Helical" evidence="5">
    <location>
        <begin position="112"/>
        <end position="129"/>
    </location>
</feature>
<evidence type="ECO:0000256" key="5">
    <source>
        <dbReference type="SAM" id="Phobius"/>
    </source>
</evidence>
<dbReference type="InterPro" id="IPR052158">
    <property type="entry name" value="INH-QAR"/>
</dbReference>
<dbReference type="EMBL" id="ACJD01000003">
    <property type="protein sequence ID" value="EEH14834.1"/>
    <property type="molecule type" value="Genomic_DNA"/>
</dbReference>
<dbReference type="PROSITE" id="PS00041">
    <property type="entry name" value="HTH_ARAC_FAMILY_1"/>
    <property type="match status" value="1"/>
</dbReference>
<dbReference type="Pfam" id="PF01965">
    <property type="entry name" value="DJ-1_PfpI"/>
    <property type="match status" value="1"/>
</dbReference>